<gene>
    <name evidence="1" type="ORF">ACE1CC_08490</name>
</gene>
<accession>A0ABV4X2A7</accession>
<organism evidence="1 2">
    <name type="scientific">Floridaenema aerugineum BLCC-F46</name>
    <dbReference type="NCBI Taxonomy" id="3153654"/>
    <lineage>
        <taxon>Bacteria</taxon>
        <taxon>Bacillati</taxon>
        <taxon>Cyanobacteriota</taxon>
        <taxon>Cyanophyceae</taxon>
        <taxon>Oscillatoriophycideae</taxon>
        <taxon>Aerosakkonematales</taxon>
        <taxon>Aerosakkonemataceae</taxon>
        <taxon>Floridanema</taxon>
        <taxon>Floridanema aerugineum</taxon>
    </lineage>
</organism>
<protein>
    <submittedName>
        <fullName evidence="1">Uncharacterized protein</fullName>
    </submittedName>
</protein>
<comment type="caution">
    <text evidence="1">The sequence shown here is derived from an EMBL/GenBank/DDBJ whole genome shotgun (WGS) entry which is preliminary data.</text>
</comment>
<dbReference type="Proteomes" id="UP001576774">
    <property type="component" value="Unassembled WGS sequence"/>
</dbReference>
<sequence>MQTTYLVNKEASQYCSVKHFLPLEGRSIRTKDLGFEYINCRPNASPLLLTEQYWEASKQPHLSIIFENNGHTSVAAPSTG</sequence>
<proteinExistence type="predicted"/>
<dbReference type="EMBL" id="JBHFNQ010000064">
    <property type="protein sequence ID" value="MFB2876920.1"/>
    <property type="molecule type" value="Genomic_DNA"/>
</dbReference>
<name>A0ABV4X2A7_9CYAN</name>
<keyword evidence="2" id="KW-1185">Reference proteome</keyword>
<evidence type="ECO:0000313" key="2">
    <source>
        <dbReference type="Proteomes" id="UP001576774"/>
    </source>
</evidence>
<reference evidence="1 2" key="1">
    <citation type="submission" date="2024-09" db="EMBL/GenBank/DDBJ databases">
        <title>Floridaenema gen nov. (Aerosakkonemataceae, Aerosakkonematales ord. nov., Cyanobacteria) from benthic tropical and subtropical fresh waters, with the description of four new species.</title>
        <authorList>
            <person name="Moretto J.A."/>
            <person name="Berthold D.E."/>
            <person name="Lefler F.W."/>
            <person name="Huang I.-S."/>
            <person name="Laughinghouse H. IV."/>
        </authorList>
    </citation>
    <scope>NUCLEOTIDE SEQUENCE [LARGE SCALE GENOMIC DNA]</scope>
    <source>
        <strain evidence="1 2">BLCC-F46</strain>
    </source>
</reference>
<evidence type="ECO:0000313" key="1">
    <source>
        <dbReference type="EMBL" id="MFB2876920.1"/>
    </source>
</evidence>
<dbReference type="RefSeq" id="WP_413270036.1">
    <property type="nucleotide sequence ID" value="NZ_JBHFNQ010000064.1"/>
</dbReference>